<keyword evidence="3 6" id="KW-0812">Transmembrane</keyword>
<dbReference type="OrthoDB" id="6612291at2759"/>
<evidence type="ECO:0000256" key="6">
    <source>
        <dbReference type="SAM" id="Phobius"/>
    </source>
</evidence>
<feature type="transmembrane region" description="Helical" evidence="6">
    <location>
        <begin position="181"/>
        <end position="201"/>
    </location>
</feature>
<keyword evidence="4 6" id="KW-1133">Transmembrane helix</keyword>
<feature type="transmembrane region" description="Helical" evidence="6">
    <location>
        <begin position="433"/>
        <end position="453"/>
    </location>
</feature>
<dbReference type="Pfam" id="PF00083">
    <property type="entry name" value="Sugar_tr"/>
    <property type="match status" value="1"/>
</dbReference>
<dbReference type="Gene3D" id="1.20.1250.20">
    <property type="entry name" value="MFS general substrate transporter like domains"/>
    <property type="match status" value="1"/>
</dbReference>
<comment type="similarity">
    <text evidence="2">Belongs to the major facilitator superfamily. Sugar transporter (TC 2.A.1.1) family.</text>
</comment>
<dbReference type="PROSITE" id="PS50850">
    <property type="entry name" value="MFS"/>
    <property type="match status" value="1"/>
</dbReference>
<name>A0A6A5JZA7_9PLEO</name>
<evidence type="ECO:0000256" key="1">
    <source>
        <dbReference type="ARBA" id="ARBA00004141"/>
    </source>
</evidence>
<dbReference type="AlphaFoldDB" id="A0A6A5JZA7"/>
<evidence type="ECO:0000313" key="8">
    <source>
        <dbReference type="EMBL" id="KAF1829849.1"/>
    </source>
</evidence>
<dbReference type="GO" id="GO:0005351">
    <property type="term" value="F:carbohydrate:proton symporter activity"/>
    <property type="evidence" value="ECO:0007669"/>
    <property type="project" value="TreeGrafter"/>
</dbReference>
<dbReference type="InterPro" id="IPR005828">
    <property type="entry name" value="MFS_sugar_transport-like"/>
</dbReference>
<dbReference type="InterPro" id="IPR036259">
    <property type="entry name" value="MFS_trans_sf"/>
</dbReference>
<evidence type="ECO:0000256" key="3">
    <source>
        <dbReference type="ARBA" id="ARBA00022692"/>
    </source>
</evidence>
<dbReference type="InterPro" id="IPR020846">
    <property type="entry name" value="MFS_dom"/>
</dbReference>
<feature type="transmembrane region" description="Helical" evidence="6">
    <location>
        <begin position="405"/>
        <end position="427"/>
    </location>
</feature>
<reference evidence="8" key="1">
    <citation type="submission" date="2020-01" db="EMBL/GenBank/DDBJ databases">
        <authorList>
            <consortium name="DOE Joint Genome Institute"/>
            <person name="Haridas S."/>
            <person name="Albert R."/>
            <person name="Binder M."/>
            <person name="Bloem J."/>
            <person name="Labutti K."/>
            <person name="Salamov A."/>
            <person name="Andreopoulos B."/>
            <person name="Baker S.E."/>
            <person name="Barry K."/>
            <person name="Bills G."/>
            <person name="Bluhm B.H."/>
            <person name="Cannon C."/>
            <person name="Castanera R."/>
            <person name="Culley D.E."/>
            <person name="Daum C."/>
            <person name="Ezra D."/>
            <person name="Gonzalez J.B."/>
            <person name="Henrissat B."/>
            <person name="Kuo A."/>
            <person name="Liang C."/>
            <person name="Lipzen A."/>
            <person name="Lutzoni F."/>
            <person name="Magnuson J."/>
            <person name="Mondo S."/>
            <person name="Nolan M."/>
            <person name="Ohm R."/>
            <person name="Pangilinan J."/>
            <person name="Park H.-J."/>
            <person name="Ramirez L."/>
            <person name="Alfaro M."/>
            <person name="Sun H."/>
            <person name="Tritt A."/>
            <person name="Yoshinaga Y."/>
            <person name="Zwiers L.-H."/>
            <person name="Turgeon B.G."/>
            <person name="Goodwin S.B."/>
            <person name="Spatafora J.W."/>
            <person name="Crous P.W."/>
            <person name="Grigoriev I.V."/>
        </authorList>
    </citation>
    <scope>NUCLEOTIDE SEQUENCE</scope>
    <source>
        <strain evidence="8">P77</strain>
    </source>
</reference>
<proteinExistence type="inferred from homology"/>
<keyword evidence="5 6" id="KW-0472">Membrane</keyword>
<dbReference type="Proteomes" id="UP000800040">
    <property type="component" value="Unassembled WGS sequence"/>
</dbReference>
<dbReference type="EMBL" id="ML975421">
    <property type="protein sequence ID" value="KAF1829849.1"/>
    <property type="molecule type" value="Genomic_DNA"/>
</dbReference>
<feature type="domain" description="Major facilitator superfamily (MFS) profile" evidence="7">
    <location>
        <begin position="16"/>
        <end position="457"/>
    </location>
</feature>
<protein>
    <submittedName>
        <fullName evidence="8">General substrate transporter</fullName>
    </submittedName>
</protein>
<comment type="subcellular location">
    <subcellularLocation>
        <location evidence="1">Membrane</location>
        <topology evidence="1">Multi-pass membrane protein</topology>
    </subcellularLocation>
</comment>
<evidence type="ECO:0000256" key="2">
    <source>
        <dbReference type="ARBA" id="ARBA00010992"/>
    </source>
</evidence>
<dbReference type="SUPFAM" id="SSF103473">
    <property type="entry name" value="MFS general substrate transporter"/>
    <property type="match status" value="1"/>
</dbReference>
<organism evidence="8 9">
    <name type="scientific">Decorospora gaudefroyi</name>
    <dbReference type="NCBI Taxonomy" id="184978"/>
    <lineage>
        <taxon>Eukaryota</taxon>
        <taxon>Fungi</taxon>
        <taxon>Dikarya</taxon>
        <taxon>Ascomycota</taxon>
        <taxon>Pezizomycotina</taxon>
        <taxon>Dothideomycetes</taxon>
        <taxon>Pleosporomycetidae</taxon>
        <taxon>Pleosporales</taxon>
        <taxon>Pleosporineae</taxon>
        <taxon>Pleosporaceae</taxon>
        <taxon>Decorospora</taxon>
    </lineage>
</organism>
<feature type="transmembrane region" description="Helical" evidence="6">
    <location>
        <begin position="306"/>
        <end position="327"/>
    </location>
</feature>
<gene>
    <name evidence="8" type="ORF">BDW02DRAFT_127342</name>
</gene>
<keyword evidence="9" id="KW-1185">Reference proteome</keyword>
<dbReference type="InterPro" id="IPR050360">
    <property type="entry name" value="MFS_Sugar_Transporters"/>
</dbReference>
<dbReference type="PANTHER" id="PTHR48022">
    <property type="entry name" value="PLASTIDIC GLUCOSE TRANSPORTER 4"/>
    <property type="match status" value="1"/>
</dbReference>
<sequence length="511" mass="55820">MASPVRRQTTFTLVFSILAFLQGAVLFGLDTGSFGSLQALPSFVDRFGVETAGTYSLPATRKALMNSLPWIGKIIGCFGAERAIERLGFKKTMYMVAAIQIIAVIIELTSHAWAQFTIGRIIAYAAVGLVENCVPAYGAEVSPAATRGLFAGSIMFVTGIGNLWGAGMSRAYATETEAKGWIIPTAMQLIPAVLMVLLVPFTPESPRWLILKGRMQEAKKNLDRLRPKEDVASGVTQTEVDTLQYVVEQSNAQDQGRWLDLFRGNYLRRTWICATLFIIQQTNGNQFVQSYAATFYVQRGLGANSFTYTILGQVVGIIGCGVGLVLFDITGRRPLMIIGSALCTLFLYIAAGLGTQDTQTLNKSSADMILSCFILLPAFTRISATNNAFLTGAEIGGVKMRKKTMAFGTACDVLAAFLVTFVTPYLLPSMGVNIGWIFGSVAAFSVVWSYFFFPELKARSLEEVDELFEAKLSARHFSKYESIGTGHLLASLENKGRLDEKGLRDEMKEVP</sequence>
<evidence type="ECO:0000259" key="7">
    <source>
        <dbReference type="PROSITE" id="PS50850"/>
    </source>
</evidence>
<feature type="transmembrane region" description="Helical" evidence="6">
    <location>
        <begin position="92"/>
        <end position="114"/>
    </location>
</feature>
<evidence type="ECO:0000256" key="5">
    <source>
        <dbReference type="ARBA" id="ARBA00023136"/>
    </source>
</evidence>
<dbReference type="GO" id="GO:0016020">
    <property type="term" value="C:membrane"/>
    <property type="evidence" value="ECO:0007669"/>
    <property type="project" value="UniProtKB-SubCell"/>
</dbReference>
<dbReference type="PANTHER" id="PTHR48022:SF27">
    <property type="entry name" value="MAJOR FACILITATOR SUPERFAMILY (MFS) PROFILE DOMAIN-CONTAINING PROTEIN"/>
    <property type="match status" value="1"/>
</dbReference>
<evidence type="ECO:0000313" key="9">
    <source>
        <dbReference type="Proteomes" id="UP000800040"/>
    </source>
</evidence>
<accession>A0A6A5JZA7</accession>
<evidence type="ECO:0000256" key="4">
    <source>
        <dbReference type="ARBA" id="ARBA00022989"/>
    </source>
</evidence>
<feature type="transmembrane region" description="Helical" evidence="6">
    <location>
        <begin position="149"/>
        <end position="169"/>
    </location>
</feature>
<feature type="transmembrane region" description="Helical" evidence="6">
    <location>
        <begin position="365"/>
        <end position="384"/>
    </location>
</feature>
<feature type="transmembrane region" description="Helical" evidence="6">
    <location>
        <begin position="334"/>
        <end position="353"/>
    </location>
</feature>